<accession>A0A433KG84</accession>
<feature type="domain" description="Gp5/Type VI secretion system Vgr protein OB-fold" evidence="2">
    <location>
        <begin position="29"/>
        <end position="88"/>
    </location>
</feature>
<dbReference type="AlphaFoldDB" id="A0A433KG84"/>
<dbReference type="EMBL" id="RZHF01000029">
    <property type="protein sequence ID" value="RUR27698.1"/>
    <property type="molecule type" value="Genomic_DNA"/>
</dbReference>
<dbReference type="Proteomes" id="UP000287023">
    <property type="component" value="Unassembled WGS sequence"/>
</dbReference>
<evidence type="ECO:0000313" key="3">
    <source>
        <dbReference type="EMBL" id="RUR27698.1"/>
    </source>
</evidence>
<feature type="compositionally biased region" description="Polar residues" evidence="1">
    <location>
        <begin position="153"/>
        <end position="168"/>
    </location>
</feature>
<dbReference type="RefSeq" id="WP_127063667.1">
    <property type="nucleotide sequence ID" value="NZ_RZHF01000029.1"/>
</dbReference>
<proteinExistence type="predicted"/>
<evidence type="ECO:0000313" key="4">
    <source>
        <dbReference type="Proteomes" id="UP000287023"/>
    </source>
</evidence>
<dbReference type="OrthoDB" id="4931325at2"/>
<protein>
    <submittedName>
        <fullName evidence="3">Phage baseplate assembly protein V</fullName>
    </submittedName>
</protein>
<dbReference type="Gene3D" id="2.40.50.230">
    <property type="entry name" value="Gp5 N-terminal domain"/>
    <property type="match status" value="1"/>
</dbReference>
<keyword evidence="4" id="KW-1185">Reference proteome</keyword>
<evidence type="ECO:0000259" key="2">
    <source>
        <dbReference type="Pfam" id="PF04717"/>
    </source>
</evidence>
<dbReference type="NCBIfam" id="TIGR01644">
    <property type="entry name" value="phage_P2_V"/>
    <property type="match status" value="1"/>
</dbReference>
<dbReference type="InterPro" id="IPR006531">
    <property type="entry name" value="Gp5/Vgr_OB"/>
</dbReference>
<dbReference type="Gene3D" id="6.20.150.10">
    <property type="match status" value="1"/>
</dbReference>
<evidence type="ECO:0000256" key="1">
    <source>
        <dbReference type="SAM" id="MobiDB-lite"/>
    </source>
</evidence>
<name>A0A433KG84_9GAMM</name>
<comment type="caution">
    <text evidence="3">The sequence shown here is derived from an EMBL/GenBank/DDBJ whole genome shotgun (WGS) entry which is preliminary data.</text>
</comment>
<feature type="region of interest" description="Disordered" evidence="1">
    <location>
        <begin position="148"/>
        <end position="189"/>
    </location>
</feature>
<reference evidence="3 4" key="1">
    <citation type="submission" date="2018-12" db="EMBL/GenBank/DDBJ databases">
        <title>three novel Halomonas strain isolated from plants.</title>
        <authorList>
            <person name="Sun C."/>
        </authorList>
    </citation>
    <scope>NUCLEOTIDE SEQUENCE [LARGE SCALE GENOMIC DNA]</scope>
    <source>
        <strain evidence="3 4">JCM 18142</strain>
    </source>
</reference>
<dbReference type="InterPro" id="IPR013046">
    <property type="entry name" value="GpV/Gp45"/>
</dbReference>
<dbReference type="Pfam" id="PF18946">
    <property type="entry name" value="Apex"/>
    <property type="match status" value="1"/>
</dbReference>
<organism evidence="3 4">
    <name type="scientific">Vreelandella nanhaiensis</name>
    <dbReference type="NCBI Taxonomy" id="1258546"/>
    <lineage>
        <taxon>Bacteria</taxon>
        <taxon>Pseudomonadati</taxon>
        <taxon>Pseudomonadota</taxon>
        <taxon>Gammaproteobacteria</taxon>
        <taxon>Oceanospirillales</taxon>
        <taxon>Halomonadaceae</taxon>
        <taxon>Vreelandella</taxon>
    </lineage>
</organism>
<sequence length="189" mass="20216">MNNVAELLRLIENLLRFGVIAEVDHGELDKRLPAVRVRSGQLLTGWLPWANGRAGTTRDWNPPTVGEQVMILSPGGDLANGVAMPSLFQLSAQPPSNEPGKNSREYPDGALIEYDHARSVLRINLPGSIEIHAPGGTQWMGSIAHQGDMQREGSYQQNGGELSHNGKNVGSDHTHGGVQSGGSNTGEPT</sequence>
<dbReference type="Pfam" id="PF04717">
    <property type="entry name" value="Phage_base_V"/>
    <property type="match status" value="1"/>
</dbReference>
<dbReference type="InterPro" id="IPR037026">
    <property type="entry name" value="Vgr_OB-fold_dom_sf"/>
</dbReference>
<gene>
    <name evidence="3" type="ORF">ELY38_18710</name>
</gene>
<feature type="compositionally biased region" description="Gly residues" evidence="1">
    <location>
        <begin position="178"/>
        <end position="189"/>
    </location>
</feature>
<dbReference type="InterPro" id="IPR044033">
    <property type="entry name" value="GpV-like_apex"/>
</dbReference>